<gene>
    <name evidence="6" type="ORF">PM001_LOCUS17515</name>
</gene>
<dbReference type="Pfam" id="PF04969">
    <property type="entry name" value="CS"/>
    <property type="match status" value="1"/>
</dbReference>
<dbReference type="SUPFAM" id="SSF48452">
    <property type="entry name" value="TPR-like"/>
    <property type="match status" value="1"/>
</dbReference>
<comment type="caution">
    <text evidence="6">The sequence shown here is derived from an EMBL/GenBank/DDBJ whole genome shotgun (WGS) entry which is preliminary data.</text>
</comment>
<evidence type="ECO:0000259" key="4">
    <source>
        <dbReference type="PROSITE" id="PS51048"/>
    </source>
</evidence>
<protein>
    <recommendedName>
        <fullName evidence="8">SGT1</fullName>
    </recommendedName>
</protein>
<dbReference type="Gene3D" id="2.60.40.790">
    <property type="match status" value="1"/>
</dbReference>
<dbReference type="SMART" id="SM00028">
    <property type="entry name" value="TPR"/>
    <property type="match status" value="3"/>
</dbReference>
<evidence type="ECO:0000256" key="3">
    <source>
        <dbReference type="SAM" id="MobiDB-lite"/>
    </source>
</evidence>
<evidence type="ECO:0000256" key="2">
    <source>
        <dbReference type="PROSITE-ProRule" id="PRU00339"/>
    </source>
</evidence>
<dbReference type="CDD" id="cd06466">
    <property type="entry name" value="p23_CS_SGT1_like"/>
    <property type="match status" value="1"/>
</dbReference>
<evidence type="ECO:0000256" key="1">
    <source>
        <dbReference type="ARBA" id="ARBA00008509"/>
    </source>
</evidence>
<feature type="repeat" description="TPR" evidence="2">
    <location>
        <begin position="17"/>
        <end position="50"/>
    </location>
</feature>
<proteinExistence type="inferred from homology"/>
<dbReference type="Proteomes" id="UP001162060">
    <property type="component" value="Unassembled WGS sequence"/>
</dbReference>
<dbReference type="GO" id="GO:0051087">
    <property type="term" value="F:protein-folding chaperone binding"/>
    <property type="evidence" value="ECO:0007669"/>
    <property type="project" value="InterPro"/>
</dbReference>
<evidence type="ECO:0008006" key="8">
    <source>
        <dbReference type="Google" id="ProtNLM"/>
    </source>
</evidence>
<dbReference type="PROSITE" id="PS51203">
    <property type="entry name" value="CS"/>
    <property type="match status" value="1"/>
</dbReference>
<organism evidence="6 7">
    <name type="scientific">Peronospora matthiolae</name>
    <dbReference type="NCBI Taxonomy" id="2874970"/>
    <lineage>
        <taxon>Eukaryota</taxon>
        <taxon>Sar</taxon>
        <taxon>Stramenopiles</taxon>
        <taxon>Oomycota</taxon>
        <taxon>Peronosporomycetes</taxon>
        <taxon>Peronosporales</taxon>
        <taxon>Peronosporaceae</taxon>
        <taxon>Peronospora</taxon>
    </lineage>
</organism>
<feature type="domain" description="CS" evidence="5">
    <location>
        <begin position="172"/>
        <end position="262"/>
    </location>
</feature>
<feature type="domain" description="SGS" evidence="4">
    <location>
        <begin position="284"/>
        <end position="370"/>
    </location>
</feature>
<feature type="region of interest" description="Disordered" evidence="3">
    <location>
        <begin position="338"/>
        <end position="370"/>
    </location>
</feature>
<name>A0AAV1UCR6_9STRA</name>
<dbReference type="EMBL" id="CAKLBY020000189">
    <property type="protein sequence ID" value="CAK7932365.1"/>
    <property type="molecule type" value="Genomic_DNA"/>
</dbReference>
<dbReference type="InterPro" id="IPR007699">
    <property type="entry name" value="SGS_dom"/>
</dbReference>
<dbReference type="InterPro" id="IPR011990">
    <property type="entry name" value="TPR-like_helical_dom_sf"/>
</dbReference>
<dbReference type="PANTHER" id="PTHR45862">
    <property type="entry name" value="PROTEIN SGT1 HOMOLOG"/>
    <property type="match status" value="1"/>
</dbReference>
<dbReference type="SUPFAM" id="SSF49764">
    <property type="entry name" value="HSP20-like chaperones"/>
    <property type="match status" value="1"/>
</dbReference>
<dbReference type="Gene3D" id="1.25.40.10">
    <property type="entry name" value="Tetratricopeptide repeat domain"/>
    <property type="match status" value="1"/>
</dbReference>
<evidence type="ECO:0000313" key="6">
    <source>
        <dbReference type="EMBL" id="CAK7932365.1"/>
    </source>
</evidence>
<keyword evidence="2" id="KW-0802">TPR repeat</keyword>
<accession>A0AAV1UCR6</accession>
<feature type="compositionally biased region" description="Polar residues" evidence="3">
    <location>
        <begin position="340"/>
        <end position="356"/>
    </location>
</feature>
<dbReference type="PROSITE" id="PS50005">
    <property type="entry name" value="TPR"/>
    <property type="match status" value="1"/>
</dbReference>
<dbReference type="AlphaFoldDB" id="A0AAV1UCR6"/>
<sequence length="370" mass="41471">MGFLKKSEISVGLSGTIDMEVAQGNALFVDERYEEAIVCYTRELEKNPENTDALAKRAASFLKLHKPHEAAADASRATSLDATLYMAYMRHGIALFELEKYTEAKQAFESGNEAAKLVDNHALVKQFQTWIRKCNVEIDCGGDAELIVPDEEIGGKLSNRSNAVEGDLLRFQPTIRYDWYQSGTHVTIAILQKNLSRDDVIVTIESKKVIVRVRLSGEWFEALNKALFAEVVPDRSSYKVMGSKVELKLEKAYSGVHWDDLKEVVHHAGALVTAGPAAVVETKREHVARPYASSRDWNEIEKAIRDELEAEKPEGEEAMQQLFRDIYAKADENTRKAMNKSFQTSGGTVLSTNWKEVSSKDYEKERSSAA</sequence>
<evidence type="ECO:0000259" key="5">
    <source>
        <dbReference type="PROSITE" id="PS51203"/>
    </source>
</evidence>
<feature type="compositionally biased region" description="Basic and acidic residues" evidence="3">
    <location>
        <begin position="357"/>
        <end position="370"/>
    </location>
</feature>
<dbReference type="InterPro" id="IPR008978">
    <property type="entry name" value="HSP20-like_chaperone"/>
</dbReference>
<dbReference type="Pfam" id="PF05002">
    <property type="entry name" value="SGS"/>
    <property type="match status" value="1"/>
</dbReference>
<comment type="similarity">
    <text evidence="1">Belongs to the SGT1 family.</text>
</comment>
<reference evidence="6" key="1">
    <citation type="submission" date="2024-01" db="EMBL/GenBank/DDBJ databases">
        <authorList>
            <person name="Webb A."/>
        </authorList>
    </citation>
    <scope>NUCLEOTIDE SEQUENCE</scope>
    <source>
        <strain evidence="6">Pm1</strain>
    </source>
</reference>
<dbReference type="InterPro" id="IPR019734">
    <property type="entry name" value="TPR_rpt"/>
</dbReference>
<evidence type="ECO:0000313" key="7">
    <source>
        <dbReference type="Proteomes" id="UP001162060"/>
    </source>
</evidence>
<dbReference type="PROSITE" id="PS51048">
    <property type="entry name" value="SGS"/>
    <property type="match status" value="1"/>
</dbReference>
<dbReference type="InterPro" id="IPR044563">
    <property type="entry name" value="Sgt1-like"/>
</dbReference>
<dbReference type="InterPro" id="IPR007052">
    <property type="entry name" value="CS_dom"/>
</dbReference>